<accession>A0ABT4MHJ1</accession>
<dbReference type="EMBL" id="JAPWIJ010000007">
    <property type="protein sequence ID" value="MCZ4520453.1"/>
    <property type="molecule type" value="Genomic_DNA"/>
</dbReference>
<name>A0ABT4MHJ1_9NOCA</name>
<dbReference type="RefSeq" id="WP_269606763.1">
    <property type="nucleotide sequence ID" value="NZ_JAPWIJ010000007.1"/>
</dbReference>
<evidence type="ECO:0000313" key="2">
    <source>
        <dbReference type="Proteomes" id="UP001081071"/>
    </source>
</evidence>
<evidence type="ECO:0000313" key="1">
    <source>
        <dbReference type="EMBL" id="MCZ4520453.1"/>
    </source>
</evidence>
<organism evidence="1 2">
    <name type="scientific">Rhodococcus ruber</name>
    <dbReference type="NCBI Taxonomy" id="1830"/>
    <lineage>
        <taxon>Bacteria</taxon>
        <taxon>Bacillati</taxon>
        <taxon>Actinomycetota</taxon>
        <taxon>Actinomycetes</taxon>
        <taxon>Mycobacteriales</taxon>
        <taxon>Nocardiaceae</taxon>
        <taxon>Rhodococcus</taxon>
    </lineage>
</organism>
<sequence>MSFELCDDASAGQWLLDQNLPWYHLAGRGPIGFEKYARVLFIPDPDFPGQSTGDVEFEQKISELAQVGVALDVLSRYTTTPDECYFALWDGWSSIDIASQPKFKVPNRDYFLFRGSLADYENWSSDDPVLWPHGDSPDPAFIWPADRAWCITNDVDPHFATVAGSAEAVDRVLAETVIDTVTDHPDIEPSYWD</sequence>
<gene>
    <name evidence="1" type="ORF">O4220_18225</name>
</gene>
<proteinExistence type="predicted"/>
<protein>
    <recommendedName>
        <fullName evidence="3">DUF2716 domain-containing protein</fullName>
    </recommendedName>
</protein>
<keyword evidence="2" id="KW-1185">Reference proteome</keyword>
<evidence type="ECO:0008006" key="3">
    <source>
        <dbReference type="Google" id="ProtNLM"/>
    </source>
</evidence>
<reference evidence="1" key="1">
    <citation type="submission" date="2022-12" db="EMBL/GenBank/DDBJ databases">
        <authorList>
            <person name="Krivoruchko A.V."/>
            <person name="Elkin A."/>
        </authorList>
    </citation>
    <scope>NUCLEOTIDE SEQUENCE</scope>
    <source>
        <strain evidence="1">IEGM 1391</strain>
    </source>
</reference>
<dbReference type="Proteomes" id="UP001081071">
    <property type="component" value="Unassembled WGS sequence"/>
</dbReference>
<comment type="caution">
    <text evidence="1">The sequence shown here is derived from an EMBL/GenBank/DDBJ whole genome shotgun (WGS) entry which is preliminary data.</text>
</comment>